<accession>A0AAU6W345</accession>
<dbReference type="EMBL" id="PP179332">
    <property type="protein sequence ID" value="XAI71091.1"/>
    <property type="molecule type" value="Genomic_DNA"/>
</dbReference>
<evidence type="ECO:0000313" key="1">
    <source>
        <dbReference type="EMBL" id="XAI71091.1"/>
    </source>
</evidence>
<dbReference type="GO" id="GO:0006260">
    <property type="term" value="P:DNA replication"/>
    <property type="evidence" value="ECO:0007669"/>
    <property type="project" value="InterPro"/>
</dbReference>
<name>A0AAU6W345_9VIRU</name>
<dbReference type="InterPro" id="IPR036977">
    <property type="entry name" value="DNA_primase_Znf_CHC2"/>
</dbReference>
<reference evidence="1" key="1">
    <citation type="journal article" date="2024" name="J. Gen. Virol.">
        <title>Novel phages of Pseudomonas syringae unveil numerous potential auxiliary metabolic genes.</title>
        <authorList>
            <person name="Feltin C."/>
            <person name="Garneau J.R."/>
            <person name="Morris C.E."/>
            <person name="Berard A."/>
            <person name="Torres-Barcelo C."/>
        </authorList>
    </citation>
    <scope>NUCLEOTIDE SEQUENCE</scope>
</reference>
<dbReference type="GO" id="GO:0008270">
    <property type="term" value="F:zinc ion binding"/>
    <property type="evidence" value="ECO:0007669"/>
    <property type="project" value="InterPro"/>
</dbReference>
<dbReference type="InterPro" id="IPR046392">
    <property type="entry name" value="PRIMASE_T4"/>
</dbReference>
<sequence length="348" mass="39939">MSEYLDHMFVGRMSFSIPRFKWIKQTVARCRCPYCGDSKKSTVKARGYFFVNEKKDGYTFNCKNCGVSRSVYGFLEDHDQVLWKEYIVERLRERSSSDRPAAKKVVAPAQAGFMAKMVEAVMPYSDPLGDLPKLSELPADHPAVEYMVGSRRFTPAMLERLYYATDFNTVSLQIDKTLKDEQIPHDKRIIIPFYHADGKLKCIQGRAMDPRAMRYITVKTNEDVDKIFGLERLDVNRVQLVFEGPFDSMFFPNSVATCDSSLTKYDSDRAIYVWDNQPRNVDIVKKVERAVLEGRKVVIWGDDCPFVGKDANDMIKNGASTREILAWIASHAYNGLRANLALSKWRKL</sequence>
<proteinExistence type="inferred from homology"/>
<gene>
    <name evidence="1" type="ORF">Cygsa01_00045</name>
</gene>
<dbReference type="HAMAP" id="MF_04157">
    <property type="entry name" value="PRIMASE_T4"/>
    <property type="match status" value="1"/>
</dbReference>
<protein>
    <submittedName>
        <fullName evidence="1">DNA primase</fullName>
    </submittedName>
</protein>
<dbReference type="Gene3D" id="3.90.580.10">
    <property type="entry name" value="Zinc finger, CHC2-type domain"/>
    <property type="match status" value="1"/>
</dbReference>
<organism evidence="1">
    <name type="scientific">Pseudomonas phage Cygsa01</name>
    <dbReference type="NCBI Taxonomy" id="3138529"/>
    <lineage>
        <taxon>Viruses</taxon>
    </lineage>
</organism>
<dbReference type="GO" id="GO:0003677">
    <property type="term" value="F:DNA binding"/>
    <property type="evidence" value="ECO:0007669"/>
    <property type="project" value="InterPro"/>
</dbReference>